<gene>
    <name evidence="2" type="ORF">SeMB42_g06755</name>
</gene>
<proteinExistence type="predicted"/>
<evidence type="ECO:0000313" key="3">
    <source>
        <dbReference type="Proteomes" id="UP000317494"/>
    </source>
</evidence>
<reference evidence="2 3" key="1">
    <citation type="journal article" date="2019" name="Sci. Rep.">
        <title>Comparative genomics of chytrid fungi reveal insights into the obligate biotrophic and pathogenic lifestyle of Synchytrium endobioticum.</title>
        <authorList>
            <person name="van de Vossenberg B.T.L.H."/>
            <person name="Warris S."/>
            <person name="Nguyen H.D.T."/>
            <person name="van Gent-Pelzer M.P.E."/>
            <person name="Joly D.L."/>
            <person name="van de Geest H.C."/>
            <person name="Bonants P.J.M."/>
            <person name="Smith D.S."/>
            <person name="Levesque C.A."/>
            <person name="van der Lee T.A.J."/>
        </authorList>
    </citation>
    <scope>NUCLEOTIDE SEQUENCE [LARGE SCALE GENOMIC DNA]</scope>
    <source>
        <strain evidence="2 3">MB42</strain>
    </source>
</reference>
<keyword evidence="3" id="KW-1185">Reference proteome</keyword>
<evidence type="ECO:0000256" key="1">
    <source>
        <dbReference type="SAM" id="MobiDB-lite"/>
    </source>
</evidence>
<dbReference type="AlphaFoldDB" id="A0A507CGQ2"/>
<dbReference type="VEuPathDB" id="FungiDB:SeMB42_g06755"/>
<feature type="compositionally biased region" description="Low complexity" evidence="1">
    <location>
        <begin position="113"/>
        <end position="131"/>
    </location>
</feature>
<organism evidence="2 3">
    <name type="scientific">Synchytrium endobioticum</name>
    <dbReference type="NCBI Taxonomy" id="286115"/>
    <lineage>
        <taxon>Eukaryota</taxon>
        <taxon>Fungi</taxon>
        <taxon>Fungi incertae sedis</taxon>
        <taxon>Chytridiomycota</taxon>
        <taxon>Chytridiomycota incertae sedis</taxon>
        <taxon>Chytridiomycetes</taxon>
        <taxon>Synchytriales</taxon>
        <taxon>Synchytriaceae</taxon>
        <taxon>Synchytrium</taxon>
    </lineage>
</organism>
<dbReference type="Proteomes" id="UP000317494">
    <property type="component" value="Unassembled WGS sequence"/>
</dbReference>
<feature type="region of interest" description="Disordered" evidence="1">
    <location>
        <begin position="111"/>
        <end position="215"/>
    </location>
</feature>
<sequence length="215" mass="24272">MIEIGGVLGRKIVNPAKIRNTGKFDQSGSASFLDRSVEYKRPTMFGLNWSQKTGDKKEDLAMSTEIRKMNEELFMATLETYKKTWLTIDTSMITYSQRMFTALRKAEDETEKNAATTATDNNDDSSSSDATYTDHGKNRKLKRKALQRGKKDDKGDDQEINSKKRVKNISPNASSSKSPPYHPPHLQPHMYPPSGKRGDGTFEGIDVLRVDKKEC</sequence>
<accession>A0A507CGQ2</accession>
<name>A0A507CGQ2_9FUNG</name>
<comment type="caution">
    <text evidence="2">The sequence shown here is derived from an EMBL/GenBank/DDBJ whole genome shotgun (WGS) entry which is preliminary data.</text>
</comment>
<evidence type="ECO:0000313" key="2">
    <source>
        <dbReference type="EMBL" id="TPX38409.1"/>
    </source>
</evidence>
<protein>
    <submittedName>
        <fullName evidence="2">Uncharacterized protein</fullName>
    </submittedName>
</protein>
<feature type="compositionally biased region" description="Basic residues" evidence="1">
    <location>
        <begin position="137"/>
        <end position="148"/>
    </location>
</feature>
<dbReference type="EMBL" id="QEAN01000403">
    <property type="protein sequence ID" value="TPX38409.1"/>
    <property type="molecule type" value="Genomic_DNA"/>
</dbReference>
<feature type="compositionally biased region" description="Basic and acidic residues" evidence="1">
    <location>
        <begin position="196"/>
        <end position="215"/>
    </location>
</feature>